<dbReference type="PANTHER" id="PTHR40044">
    <property type="entry name" value="INTEGRAL MEMBRANE PROTEIN-RELATED"/>
    <property type="match status" value="1"/>
</dbReference>
<feature type="transmembrane region" description="Helical" evidence="1">
    <location>
        <begin position="104"/>
        <end position="123"/>
    </location>
</feature>
<proteinExistence type="predicted"/>
<feature type="transmembrane region" description="Helical" evidence="1">
    <location>
        <begin position="51"/>
        <end position="68"/>
    </location>
</feature>
<evidence type="ECO:0000313" key="2">
    <source>
        <dbReference type="EMBL" id="MEJ6348252.1"/>
    </source>
</evidence>
<keyword evidence="3" id="KW-1185">Reference proteome</keyword>
<evidence type="ECO:0000256" key="1">
    <source>
        <dbReference type="SAM" id="Phobius"/>
    </source>
</evidence>
<keyword evidence="1" id="KW-0812">Transmembrane</keyword>
<keyword evidence="1" id="KW-1133">Transmembrane helix</keyword>
<reference evidence="2 3" key="1">
    <citation type="submission" date="2023-10" db="EMBL/GenBank/DDBJ databases">
        <title>Holzapfeliella saturejae sp. nov. isolated from Satureja montana flowers.</title>
        <authorList>
            <person name="Alcantara C."/>
            <person name="Zuniga M."/>
            <person name="Landete J.M."/>
            <person name="Monedero V."/>
        </authorList>
    </citation>
    <scope>NUCLEOTIDE SEQUENCE [LARGE SCALE GENOMIC DNA]</scope>
    <source>
        <strain evidence="2 3">He02</strain>
    </source>
</reference>
<dbReference type="PIRSF" id="PIRSF031501">
    <property type="entry name" value="QueT"/>
    <property type="match status" value="1"/>
</dbReference>
<comment type="caution">
    <text evidence="2">The sequence shown here is derived from an EMBL/GenBank/DDBJ whole genome shotgun (WGS) entry which is preliminary data.</text>
</comment>
<sequence>MNQNVVNLTKTALVAALYLVLGFLFQPVSFGPLQFRVAEITNPIAVFNKRYIWGITIGCFLFNLFSSPNALIDMGIGTANTLVMTAGSYYIAKHVKNYWTKLLISPFIGAISMFMIAAELYWFAAAPFWITYGTLMVTQFAMMLIGAVIFGIIEEKTHFFRDESKNTSSN</sequence>
<dbReference type="EMBL" id="JAWMWG010000001">
    <property type="protein sequence ID" value="MEJ6348252.1"/>
    <property type="molecule type" value="Genomic_DNA"/>
</dbReference>
<feature type="transmembrane region" description="Helical" evidence="1">
    <location>
        <begin position="12"/>
        <end position="30"/>
    </location>
</feature>
<keyword evidence="1" id="KW-0472">Membrane</keyword>
<accession>A0ABU8SFU4</accession>
<dbReference type="InterPro" id="IPR010387">
    <property type="entry name" value="QueT"/>
</dbReference>
<dbReference type="Gene3D" id="1.10.1760.20">
    <property type="match status" value="1"/>
</dbReference>
<evidence type="ECO:0000313" key="3">
    <source>
        <dbReference type="Proteomes" id="UP001377804"/>
    </source>
</evidence>
<organism evidence="2 3">
    <name type="scientific">Holzapfeliella saturejae</name>
    <dbReference type="NCBI Taxonomy" id="3082953"/>
    <lineage>
        <taxon>Bacteria</taxon>
        <taxon>Bacillati</taxon>
        <taxon>Bacillota</taxon>
        <taxon>Bacilli</taxon>
        <taxon>Lactobacillales</taxon>
        <taxon>Lactobacillaceae</taxon>
        <taxon>Holzapfeliella</taxon>
    </lineage>
</organism>
<dbReference type="PANTHER" id="PTHR40044:SF1">
    <property type="entry name" value="INTEGRAL MEMBRANE PROTEIN"/>
    <property type="match status" value="1"/>
</dbReference>
<gene>
    <name evidence="2" type="ORF">R4Y45_03290</name>
</gene>
<protein>
    <submittedName>
        <fullName evidence="2">QueT transporter family protein</fullName>
    </submittedName>
</protein>
<dbReference type="Pfam" id="PF06177">
    <property type="entry name" value="QueT"/>
    <property type="match status" value="1"/>
</dbReference>
<feature type="transmembrane region" description="Helical" evidence="1">
    <location>
        <begin position="129"/>
        <end position="153"/>
    </location>
</feature>
<dbReference type="Proteomes" id="UP001377804">
    <property type="component" value="Unassembled WGS sequence"/>
</dbReference>
<dbReference type="RefSeq" id="WP_339969255.1">
    <property type="nucleotide sequence ID" value="NZ_JAWMWG010000001.1"/>
</dbReference>
<name>A0ABU8SFU4_9LACO</name>